<dbReference type="GO" id="GO:0003700">
    <property type="term" value="F:DNA-binding transcription factor activity"/>
    <property type="evidence" value="ECO:0007669"/>
    <property type="project" value="TreeGrafter"/>
</dbReference>
<dbReference type="SMART" id="SM00100">
    <property type="entry name" value="cNMP"/>
    <property type="match status" value="1"/>
</dbReference>
<dbReference type="Proteomes" id="UP000198304">
    <property type="component" value="Unassembled WGS sequence"/>
</dbReference>
<keyword evidence="6" id="KW-0418">Kinase</keyword>
<keyword evidence="3" id="KW-0804">Transcription</keyword>
<dbReference type="InterPro" id="IPR012318">
    <property type="entry name" value="HTH_CRP"/>
</dbReference>
<dbReference type="SUPFAM" id="SSF46785">
    <property type="entry name" value="Winged helix' DNA-binding domain"/>
    <property type="match status" value="1"/>
</dbReference>
<dbReference type="OrthoDB" id="581021at2"/>
<keyword evidence="2" id="KW-0238">DNA-binding</keyword>
<evidence type="ECO:0000259" key="5">
    <source>
        <dbReference type="PROSITE" id="PS51063"/>
    </source>
</evidence>
<evidence type="ECO:0000256" key="1">
    <source>
        <dbReference type="ARBA" id="ARBA00023015"/>
    </source>
</evidence>
<proteinExistence type="predicted"/>
<sequence length="228" mass="27076">MKIQDLIESNAAIKEMLKDCPYDILRKWEMKHYEKGQIICQQDMYYNYFYIILEGYANISITAENGKKYSQSIYKKGDYFGELEIFEQKPYICSVETLTDLKVLRINRESFLEWLDKDRNFLLYITKTLCSSFYKLSKKAGEDTLYSLKYRVCNYLVYCLDRGIKRGNVIEIKIEKEQLSEQFVVTQRSINRILKHLKEKGIIEVNNKSIIVIDVAKLKEEEILSRSE</sequence>
<dbReference type="Gene3D" id="2.60.120.10">
    <property type="entry name" value="Jelly Rolls"/>
    <property type="match status" value="1"/>
</dbReference>
<evidence type="ECO:0000259" key="4">
    <source>
        <dbReference type="PROSITE" id="PS50042"/>
    </source>
</evidence>
<dbReference type="PANTHER" id="PTHR24567:SF26">
    <property type="entry name" value="REGULATORY PROTEIN YEIL"/>
    <property type="match status" value="1"/>
</dbReference>
<dbReference type="SUPFAM" id="SSF51206">
    <property type="entry name" value="cAMP-binding domain-like"/>
    <property type="match status" value="1"/>
</dbReference>
<feature type="domain" description="Cyclic nucleotide-binding" evidence="4">
    <location>
        <begin position="12"/>
        <end position="115"/>
    </location>
</feature>
<keyword evidence="1" id="KW-0805">Transcription regulation</keyword>
<dbReference type="InterPro" id="IPR050397">
    <property type="entry name" value="Env_Response_Regulators"/>
</dbReference>
<dbReference type="InterPro" id="IPR036390">
    <property type="entry name" value="WH_DNA-bd_sf"/>
</dbReference>
<dbReference type="GO" id="GO:0005829">
    <property type="term" value="C:cytosol"/>
    <property type="evidence" value="ECO:0007669"/>
    <property type="project" value="TreeGrafter"/>
</dbReference>
<dbReference type="GO" id="GO:0016301">
    <property type="term" value="F:kinase activity"/>
    <property type="evidence" value="ECO:0007669"/>
    <property type="project" value="UniProtKB-KW"/>
</dbReference>
<dbReference type="PROSITE" id="PS51063">
    <property type="entry name" value="HTH_CRP_2"/>
    <property type="match status" value="1"/>
</dbReference>
<dbReference type="Pfam" id="PF13545">
    <property type="entry name" value="HTH_Crp_2"/>
    <property type="match status" value="1"/>
</dbReference>
<evidence type="ECO:0000313" key="6">
    <source>
        <dbReference type="EMBL" id="SNS89830.1"/>
    </source>
</evidence>
<dbReference type="PANTHER" id="PTHR24567">
    <property type="entry name" value="CRP FAMILY TRANSCRIPTIONAL REGULATORY PROTEIN"/>
    <property type="match status" value="1"/>
</dbReference>
<evidence type="ECO:0000256" key="2">
    <source>
        <dbReference type="ARBA" id="ARBA00023125"/>
    </source>
</evidence>
<dbReference type="InterPro" id="IPR018490">
    <property type="entry name" value="cNMP-bd_dom_sf"/>
</dbReference>
<dbReference type="PROSITE" id="PS50042">
    <property type="entry name" value="CNMP_BINDING_3"/>
    <property type="match status" value="1"/>
</dbReference>
<protein>
    <submittedName>
        <fullName evidence="6">cAMP-binding domain of CRP or a regulatory subunit of cAMP-dependent protein kinases</fullName>
    </submittedName>
</protein>
<dbReference type="CDD" id="cd00038">
    <property type="entry name" value="CAP_ED"/>
    <property type="match status" value="1"/>
</dbReference>
<organism evidence="6 7">
    <name type="scientific">Anaerovirgula multivorans</name>
    <dbReference type="NCBI Taxonomy" id="312168"/>
    <lineage>
        <taxon>Bacteria</taxon>
        <taxon>Bacillati</taxon>
        <taxon>Bacillota</taxon>
        <taxon>Clostridia</taxon>
        <taxon>Peptostreptococcales</taxon>
        <taxon>Natronincolaceae</taxon>
        <taxon>Anaerovirgula</taxon>
    </lineage>
</organism>
<feature type="domain" description="HTH crp-type" evidence="5">
    <location>
        <begin position="146"/>
        <end position="216"/>
    </location>
</feature>
<dbReference type="EMBL" id="FZOJ01000026">
    <property type="protein sequence ID" value="SNS89830.1"/>
    <property type="molecule type" value="Genomic_DNA"/>
</dbReference>
<dbReference type="Pfam" id="PF00027">
    <property type="entry name" value="cNMP_binding"/>
    <property type="match status" value="1"/>
</dbReference>
<dbReference type="GO" id="GO:0003677">
    <property type="term" value="F:DNA binding"/>
    <property type="evidence" value="ECO:0007669"/>
    <property type="project" value="UniProtKB-KW"/>
</dbReference>
<dbReference type="AlphaFoldDB" id="A0A239I8A6"/>
<dbReference type="InterPro" id="IPR000595">
    <property type="entry name" value="cNMP-bd_dom"/>
</dbReference>
<dbReference type="RefSeq" id="WP_089284509.1">
    <property type="nucleotide sequence ID" value="NZ_FZOJ01000026.1"/>
</dbReference>
<evidence type="ECO:0000313" key="7">
    <source>
        <dbReference type="Proteomes" id="UP000198304"/>
    </source>
</evidence>
<dbReference type="InterPro" id="IPR014710">
    <property type="entry name" value="RmlC-like_jellyroll"/>
</dbReference>
<name>A0A239I8A6_9FIRM</name>
<reference evidence="6 7" key="1">
    <citation type="submission" date="2017-06" db="EMBL/GenBank/DDBJ databases">
        <authorList>
            <person name="Kim H.J."/>
            <person name="Triplett B.A."/>
        </authorList>
    </citation>
    <scope>NUCLEOTIDE SEQUENCE [LARGE SCALE GENOMIC DNA]</scope>
    <source>
        <strain evidence="6 7">SCA</strain>
    </source>
</reference>
<keyword evidence="6" id="KW-0808">Transferase</keyword>
<gene>
    <name evidence="6" type="ORF">SAMN05446037_102630</name>
</gene>
<accession>A0A239I8A6</accession>
<keyword evidence="7" id="KW-1185">Reference proteome</keyword>
<evidence type="ECO:0000256" key="3">
    <source>
        <dbReference type="ARBA" id="ARBA00023163"/>
    </source>
</evidence>